<sequence>MRLDFTFLLSNIFLVGDVFARDGDVDQFLQEMEDVFDLYETREEHRSPETVNNLRKLWEFFKATESNYIMEAFPRQNGSFDTKRSAQQQRLEKRGASQYYLLHFGLPGQKGGRRRFRGRMPV</sequence>
<dbReference type="EMBL" id="OU015566">
    <property type="protein sequence ID" value="CAG5107652.1"/>
    <property type="molecule type" value="Genomic_DNA"/>
</dbReference>
<evidence type="ECO:0000313" key="2">
    <source>
        <dbReference type="EMBL" id="CAG5107652.1"/>
    </source>
</evidence>
<accession>A0ABN7SU45</accession>
<dbReference type="Proteomes" id="UP001158576">
    <property type="component" value="Chromosome 1"/>
</dbReference>
<keyword evidence="1" id="KW-0732">Signal</keyword>
<evidence type="ECO:0000256" key="1">
    <source>
        <dbReference type="SAM" id="SignalP"/>
    </source>
</evidence>
<reference evidence="2 3" key="1">
    <citation type="submission" date="2021-04" db="EMBL/GenBank/DDBJ databases">
        <authorList>
            <person name="Bliznina A."/>
        </authorList>
    </citation>
    <scope>NUCLEOTIDE SEQUENCE [LARGE SCALE GENOMIC DNA]</scope>
</reference>
<proteinExistence type="predicted"/>
<keyword evidence="3" id="KW-1185">Reference proteome</keyword>
<feature type="chain" id="PRO_5046219275" evidence="1">
    <location>
        <begin position="21"/>
        <end position="122"/>
    </location>
</feature>
<protein>
    <submittedName>
        <fullName evidence="2">Oidioi.mRNA.OKI2018_I69.chr1.g3428.t1.cds</fullName>
    </submittedName>
</protein>
<organism evidence="2 3">
    <name type="scientific">Oikopleura dioica</name>
    <name type="common">Tunicate</name>
    <dbReference type="NCBI Taxonomy" id="34765"/>
    <lineage>
        <taxon>Eukaryota</taxon>
        <taxon>Metazoa</taxon>
        <taxon>Chordata</taxon>
        <taxon>Tunicata</taxon>
        <taxon>Appendicularia</taxon>
        <taxon>Copelata</taxon>
        <taxon>Oikopleuridae</taxon>
        <taxon>Oikopleura</taxon>
    </lineage>
</organism>
<gene>
    <name evidence="2" type="ORF">OKIOD_LOCUS12193</name>
</gene>
<feature type="signal peptide" evidence="1">
    <location>
        <begin position="1"/>
        <end position="20"/>
    </location>
</feature>
<evidence type="ECO:0000313" key="3">
    <source>
        <dbReference type="Proteomes" id="UP001158576"/>
    </source>
</evidence>
<name>A0ABN7SU45_OIKDI</name>